<organism evidence="3">
    <name type="scientific">Fagus sylvatica</name>
    <name type="common">Beechnut</name>
    <dbReference type="NCBI Taxonomy" id="28930"/>
    <lineage>
        <taxon>Eukaryota</taxon>
        <taxon>Viridiplantae</taxon>
        <taxon>Streptophyta</taxon>
        <taxon>Embryophyta</taxon>
        <taxon>Tracheophyta</taxon>
        <taxon>Spermatophyta</taxon>
        <taxon>Magnoliopsida</taxon>
        <taxon>eudicotyledons</taxon>
        <taxon>Gunneridae</taxon>
        <taxon>Pentapetalae</taxon>
        <taxon>rosids</taxon>
        <taxon>fabids</taxon>
        <taxon>Fagales</taxon>
        <taxon>Fagaceae</taxon>
        <taxon>Fagus</taxon>
    </lineage>
</organism>
<evidence type="ECO:0000256" key="1">
    <source>
        <dbReference type="SAM" id="MobiDB-lite"/>
    </source>
</evidence>
<dbReference type="EMBL" id="OIVN01000522">
    <property type="protein sequence ID" value="SPC81526.1"/>
    <property type="molecule type" value="Genomic_DNA"/>
</dbReference>
<dbReference type="PANTHER" id="PTHR33223:SF8">
    <property type="entry name" value="OS04G0172440 PROTEIN"/>
    <property type="match status" value="1"/>
</dbReference>
<sequence length="594" mass="67705">MSRKARQFWQPNGKSIHLSMHIAFMHTMHTHTYLAMVYPQSCICIHNQMAGETSGPGPSEQEIRMVALERKKEDDKDTSEEPEGHSNTNATPPRPPTPPKPEGKDSQLDSKIDSLEEKIRTHTRWHPTPDNEPLLIQTFQDTLTGNAAEWYSQLKKISHWKELADTFLAQYGFNSQIAPDRFDLQRMEKKSNETFREYAQRCLENKEDSGHDGSNGISRSKAAKKAPTKKKEGDVQMIGRNNGRPRQVLPTFTMQPIQPRPIQAPAPTQAPAPVPTPQPRMLRGVQEESHRSDGKWDSGERRNTIKRKAINQMTHPDFDWYAEINLDDIVEDEMDLDNLQDEGADWGYFMEDDTDEWRDVDFTKFFQFPCLIVPPGFVTPEFEIFYENGDPEVHLQKYGEKMALHLENELLMISVFPESLSKQAAAWFYQLRNLTGWDDLARVFLERYRFNPHSILEYLGLKKDEEPYIIPDPGVSEVIVEIKEESDMSSLPALTEGEEEEKAKPLPPAKEPDSITIAEEGEEPIKTTPPSDIITTTSAEEEYAGPMVEGLSIHTIAGEEDSTTTPPTRHCQQGEEAKTWTCVPLLQRVSSSNE</sequence>
<dbReference type="InterPro" id="IPR005162">
    <property type="entry name" value="Retrotrans_gag_dom"/>
</dbReference>
<name>A0A2N9ERR4_FAGSY</name>
<feature type="region of interest" description="Disordered" evidence="1">
    <location>
        <begin position="71"/>
        <end position="108"/>
    </location>
</feature>
<feature type="region of interest" description="Disordered" evidence="1">
    <location>
        <begin position="489"/>
        <end position="512"/>
    </location>
</feature>
<reference evidence="3" key="1">
    <citation type="submission" date="2018-02" db="EMBL/GenBank/DDBJ databases">
        <authorList>
            <person name="Cohen D.B."/>
            <person name="Kent A.D."/>
        </authorList>
    </citation>
    <scope>NUCLEOTIDE SEQUENCE</scope>
</reference>
<feature type="compositionally biased region" description="Basic and acidic residues" evidence="1">
    <location>
        <begin position="285"/>
        <end position="300"/>
    </location>
</feature>
<feature type="region of interest" description="Disordered" evidence="1">
    <location>
        <begin position="204"/>
        <end position="300"/>
    </location>
</feature>
<dbReference type="PANTHER" id="PTHR33223">
    <property type="entry name" value="CCHC-TYPE DOMAIN-CONTAINING PROTEIN"/>
    <property type="match status" value="1"/>
</dbReference>
<gene>
    <name evidence="3" type="ORF">FSB_LOCUS9408</name>
</gene>
<dbReference type="AlphaFoldDB" id="A0A2N9ERR4"/>
<protein>
    <recommendedName>
        <fullName evidence="2">Retrotransposon gag domain-containing protein</fullName>
    </recommendedName>
</protein>
<evidence type="ECO:0000259" key="2">
    <source>
        <dbReference type="Pfam" id="PF03732"/>
    </source>
</evidence>
<proteinExistence type="predicted"/>
<feature type="domain" description="Retrotransposon gag" evidence="2">
    <location>
        <begin position="142"/>
        <end position="206"/>
    </location>
</feature>
<dbReference type="Pfam" id="PF03732">
    <property type="entry name" value="Retrotrans_gag"/>
    <property type="match status" value="1"/>
</dbReference>
<feature type="compositionally biased region" description="Pro residues" evidence="1">
    <location>
        <begin position="258"/>
        <end position="278"/>
    </location>
</feature>
<accession>A0A2N9ERR4</accession>
<evidence type="ECO:0000313" key="3">
    <source>
        <dbReference type="EMBL" id="SPC81526.1"/>
    </source>
</evidence>